<protein>
    <recommendedName>
        <fullName evidence="3">Monooxygenase</fullName>
    </recommendedName>
</protein>
<proteinExistence type="predicted"/>
<comment type="caution">
    <text evidence="1">The sequence shown here is derived from an EMBL/GenBank/DDBJ whole genome shotgun (WGS) entry which is preliminary data.</text>
</comment>
<dbReference type="Proteomes" id="UP000214603">
    <property type="component" value="Unassembled WGS sequence"/>
</dbReference>
<organism evidence="1 2">
    <name type="scientific">Candidimonas nitroreducens</name>
    <dbReference type="NCBI Taxonomy" id="683354"/>
    <lineage>
        <taxon>Bacteria</taxon>
        <taxon>Pseudomonadati</taxon>
        <taxon>Pseudomonadota</taxon>
        <taxon>Betaproteobacteria</taxon>
        <taxon>Burkholderiales</taxon>
        <taxon>Alcaligenaceae</taxon>
        <taxon>Candidimonas</taxon>
    </lineage>
</organism>
<evidence type="ECO:0000313" key="1">
    <source>
        <dbReference type="EMBL" id="OWT63801.1"/>
    </source>
</evidence>
<evidence type="ECO:0008006" key="3">
    <source>
        <dbReference type="Google" id="ProtNLM"/>
    </source>
</evidence>
<dbReference type="EMBL" id="NJIH01000003">
    <property type="protein sequence ID" value="OWT63801.1"/>
    <property type="molecule type" value="Genomic_DNA"/>
</dbReference>
<keyword evidence="2" id="KW-1185">Reference proteome</keyword>
<gene>
    <name evidence="1" type="ORF">CEY11_05685</name>
</gene>
<name>A0A225MW49_9BURK</name>
<dbReference type="AlphaFoldDB" id="A0A225MW49"/>
<reference evidence="2" key="1">
    <citation type="submission" date="2017-06" db="EMBL/GenBank/DDBJ databases">
        <title>Herbaspirillum phytohormonus sp. nov., isolated from the root nodule of Robinia pseudoacacia in lead-zinc mine.</title>
        <authorList>
            <person name="Fan M."/>
            <person name="Lin Y."/>
        </authorList>
    </citation>
    <scope>NUCLEOTIDE SEQUENCE [LARGE SCALE GENOMIC DNA]</scope>
    <source>
        <strain evidence="2">SC-089</strain>
    </source>
</reference>
<accession>A0A225MW49</accession>
<evidence type="ECO:0000313" key="2">
    <source>
        <dbReference type="Proteomes" id="UP000214603"/>
    </source>
</evidence>
<sequence>MLARYFEACQESIEKALQLYENTRRERTAKIVRSSAAQVTRVHSSELANPEGSAQYVAREWGNKEVGDRYQWIYGYDARTAPLGES</sequence>
<dbReference type="RefSeq" id="WP_088602380.1">
    <property type="nucleotide sequence ID" value="NZ_NJIH01000003.1"/>
</dbReference>